<feature type="compositionally biased region" description="Pro residues" evidence="1">
    <location>
        <begin position="454"/>
        <end position="464"/>
    </location>
</feature>
<dbReference type="OrthoDB" id="4764211at2"/>
<gene>
    <name evidence="4" type="ORF">MSG_02961</name>
</gene>
<feature type="compositionally biased region" description="Pro residues" evidence="1">
    <location>
        <begin position="223"/>
        <end position="232"/>
    </location>
</feature>
<evidence type="ECO:0000256" key="1">
    <source>
        <dbReference type="SAM" id="MobiDB-lite"/>
    </source>
</evidence>
<proteinExistence type="predicted"/>
<evidence type="ECO:0000259" key="3">
    <source>
        <dbReference type="Pfam" id="PF18646"/>
    </source>
</evidence>
<protein>
    <submittedName>
        <fullName evidence="4">Uncharacterized protein</fullName>
    </submittedName>
</protein>
<dbReference type="AlphaFoldDB" id="A0A1Z4EJI6"/>
<feature type="compositionally biased region" description="Gly residues" evidence="1">
    <location>
        <begin position="300"/>
        <end position="318"/>
    </location>
</feature>
<feature type="region of interest" description="Disordered" evidence="1">
    <location>
        <begin position="198"/>
        <end position="388"/>
    </location>
</feature>
<feature type="compositionally biased region" description="Pro residues" evidence="1">
    <location>
        <begin position="274"/>
        <end position="288"/>
    </location>
</feature>
<evidence type="ECO:0000259" key="2">
    <source>
        <dbReference type="Pfam" id="PF18645"/>
    </source>
</evidence>
<feature type="compositionally biased region" description="Low complexity" evidence="1">
    <location>
        <begin position="319"/>
        <end position="344"/>
    </location>
</feature>
<dbReference type="InterPro" id="IPR040604">
    <property type="entry name" value="DUF5632"/>
</dbReference>
<name>A0A1Z4EJI6_9MYCO</name>
<feature type="region of interest" description="Disordered" evidence="1">
    <location>
        <begin position="448"/>
        <end position="505"/>
    </location>
</feature>
<dbReference type="Pfam" id="PF18645">
    <property type="entry name" value="DUF5631"/>
    <property type="match status" value="1"/>
</dbReference>
<dbReference type="KEGG" id="mshg:MSG_02961"/>
<sequence length="730" mass="74659">MNLPEGEYSFLIVGEQWPYDGDLAALSQGKLNRRQIKSAYAHFSEMLYNAQAGPLAPQQGHTADDLRKIFQDGEKHAREVSDKNGTKETAYSTAYDSMASLQHALANVANEANQQIKEIQNSKVPAEAKATEIVTVIHRYRAQANLLAAKYAGNVCDAMQTVLNADNPGQSARQFAQAHGLDMSQMFRQPDDRKDLTAQVQSMPNKSGGPLASAADPASNPRSAPPLAPPDNPHMVAAVNETGTNARAPGWPQPTQTTRSAHAARQAGYNPEQPAVPPPPTAPAPPAAPVQSPAAPSMPHGGGSMPGSPLGGGIGGGAPTAPTSGLMGAPTSPTAAAPQGATPGELMRSFDKGLQAGSAGAGAIPPAPMAHADPQVPPSPATTPMAGAGVPTVAQAYDAPPPITHTSAPETAAPQMVTGPTAAAGPATAASAPSSALPAYASDIRPAAGAPTAPAAPPSLPPSMTPGSAPVHPSAGQGGTGTPTVVRHAPTPPPPSSPSSLGTESVAATATGAVAGAASADATARARLQRLVSAVARQQPRLAWAAGDRPDNTTVLATDLASGWIPPGIEIPAAVTLLNPERRRGDLETLLGEVSVAAGYTPIHHIPEADDEPIPTSKRPRHVPEIDELGWELSQATQWRDGLPRLAHTLAKATSGGTGVLDKEVELLHDHLAAVSSRVLGSYPDNVDAHDVGNWQLLAAIDALVAGDKSTATYHLAWFKACNSTITPAP</sequence>
<evidence type="ECO:0000313" key="4">
    <source>
        <dbReference type="EMBL" id="BAX93102.1"/>
    </source>
</evidence>
<evidence type="ECO:0000313" key="5">
    <source>
        <dbReference type="Proteomes" id="UP000217736"/>
    </source>
</evidence>
<dbReference type="EMBL" id="AP018164">
    <property type="protein sequence ID" value="BAX93102.1"/>
    <property type="molecule type" value="Genomic_DNA"/>
</dbReference>
<organism evidence="4 5">
    <name type="scientific">Mycobacterium shigaense</name>
    <dbReference type="NCBI Taxonomy" id="722731"/>
    <lineage>
        <taxon>Bacteria</taxon>
        <taxon>Bacillati</taxon>
        <taxon>Actinomycetota</taxon>
        <taxon>Actinomycetes</taxon>
        <taxon>Mycobacteriales</taxon>
        <taxon>Mycobacteriaceae</taxon>
        <taxon>Mycobacterium</taxon>
        <taxon>Mycobacterium simiae complex</taxon>
    </lineage>
</organism>
<dbReference type="InterPro" id="IPR040833">
    <property type="entry name" value="DUF5631"/>
</dbReference>
<feature type="domain" description="DUF5631" evidence="2">
    <location>
        <begin position="626"/>
        <end position="722"/>
    </location>
</feature>
<keyword evidence="5" id="KW-1185">Reference proteome</keyword>
<accession>A0A1Z4EJI6</accession>
<feature type="compositionally biased region" description="Low complexity" evidence="1">
    <location>
        <begin position="289"/>
        <end position="299"/>
    </location>
</feature>
<dbReference type="Pfam" id="PF18646">
    <property type="entry name" value="DUF5632"/>
    <property type="match status" value="1"/>
</dbReference>
<dbReference type="Proteomes" id="UP000217736">
    <property type="component" value="Chromosome"/>
</dbReference>
<feature type="compositionally biased region" description="Low complexity" evidence="1">
    <location>
        <begin position="356"/>
        <end position="372"/>
    </location>
</feature>
<dbReference type="RefSeq" id="WP_142404538.1">
    <property type="nucleotide sequence ID" value="NZ_AP018164.1"/>
</dbReference>
<reference evidence="5" key="1">
    <citation type="submission" date="2017-06" db="EMBL/GenBank/DDBJ databases">
        <title>Complete Genome Sequence of Mycobacterium shigaense.</title>
        <authorList>
            <person name="Fukano H."/>
            <person name="Yoshida M."/>
            <person name="Kazumi Y."/>
            <person name="Ogura Y."/>
            <person name="Mitarai S."/>
            <person name="Hayashi T."/>
            <person name="Hoshino Y."/>
        </authorList>
    </citation>
    <scope>NUCLEOTIDE SEQUENCE [LARGE SCALE GENOMIC DNA]</scope>
    <source>
        <strain evidence="5">UN-152</strain>
    </source>
</reference>
<feature type="domain" description="DUF5632" evidence="3">
    <location>
        <begin position="523"/>
        <end position="602"/>
    </location>
</feature>